<evidence type="ECO:0008006" key="3">
    <source>
        <dbReference type="Google" id="ProtNLM"/>
    </source>
</evidence>
<dbReference type="AlphaFoldDB" id="A0A517NXD8"/>
<dbReference type="OrthoDB" id="9146593at2"/>
<name>A0A517NXD8_9BACT</name>
<sequence length="417" mass="45798">MIQRRTVLRGLGLSVALPLLERDAIAATVTAPMRMVCVANPLGFIPDVFFPKQAGSDYQTTPLLEPLPRDKFTVFSNLDHGVSGGHSGVHAFLSGIRDNEASQFAAKNITVDQRAAEQVGSTTRFPSIVASVGEGSGTLAPQNSWTRNGVNIPPISDQRDLFRALFVDRDHSAKSQQRESLRRNKSILDSVRQQARILAKELGARDRAKLDEYFTSVREVEKRLQMAEAWVDKPKPTVDLKTPSGKETFTQKLPLFYDLITLALQTDSTRVATLSIPGTLPVGDLGLSGGYHSFSHHGKDPELRRGLMAIETMQIANLARFIRRLDAIEQPDGRTLLDCTMVLSGSGMGNGSSHSNRDLPIVLAGGGFKHGHHLIMPKKSHLRVPLSNLFTTMLQRFGVETDRFNKSTGTLSRLELA</sequence>
<dbReference type="Pfam" id="PF07586">
    <property type="entry name" value="HXXSHH"/>
    <property type="match status" value="1"/>
</dbReference>
<reference evidence="1 2" key="1">
    <citation type="submission" date="2019-02" db="EMBL/GenBank/DDBJ databases">
        <title>Deep-cultivation of Planctomycetes and their phenomic and genomic characterization uncovers novel biology.</title>
        <authorList>
            <person name="Wiegand S."/>
            <person name="Jogler M."/>
            <person name="Boedeker C."/>
            <person name="Pinto D."/>
            <person name="Vollmers J."/>
            <person name="Rivas-Marin E."/>
            <person name="Kohn T."/>
            <person name="Peeters S.H."/>
            <person name="Heuer A."/>
            <person name="Rast P."/>
            <person name="Oberbeckmann S."/>
            <person name="Bunk B."/>
            <person name="Jeske O."/>
            <person name="Meyerdierks A."/>
            <person name="Storesund J.E."/>
            <person name="Kallscheuer N."/>
            <person name="Luecker S."/>
            <person name="Lage O.M."/>
            <person name="Pohl T."/>
            <person name="Merkel B.J."/>
            <person name="Hornburger P."/>
            <person name="Mueller R.-W."/>
            <person name="Bruemmer F."/>
            <person name="Labrenz M."/>
            <person name="Spormann A.M."/>
            <person name="Op den Camp H."/>
            <person name="Overmann J."/>
            <person name="Amann R."/>
            <person name="Jetten M.S.M."/>
            <person name="Mascher T."/>
            <person name="Medema M.H."/>
            <person name="Devos D.P."/>
            <person name="Kaster A.-K."/>
            <person name="Ovreas L."/>
            <person name="Rohde M."/>
            <person name="Galperin M.Y."/>
            <person name="Jogler C."/>
        </authorList>
    </citation>
    <scope>NUCLEOTIDE SEQUENCE [LARGE SCALE GENOMIC DNA]</scope>
    <source>
        <strain evidence="1 2">K23_9</strain>
    </source>
</reference>
<keyword evidence="2" id="KW-1185">Reference proteome</keyword>
<gene>
    <name evidence="1" type="ORF">K239x_37680</name>
</gene>
<dbReference type="EMBL" id="CP036526">
    <property type="protein sequence ID" value="QDT11768.1"/>
    <property type="molecule type" value="Genomic_DNA"/>
</dbReference>
<dbReference type="InterPro" id="IPR011447">
    <property type="entry name" value="DUF1552"/>
</dbReference>
<protein>
    <recommendedName>
        <fullName evidence="3">DUF1552 domain-containing protein</fullName>
    </recommendedName>
</protein>
<proteinExistence type="predicted"/>
<organism evidence="1 2">
    <name type="scientific">Stieleria marina</name>
    <dbReference type="NCBI Taxonomy" id="1930275"/>
    <lineage>
        <taxon>Bacteria</taxon>
        <taxon>Pseudomonadati</taxon>
        <taxon>Planctomycetota</taxon>
        <taxon>Planctomycetia</taxon>
        <taxon>Pirellulales</taxon>
        <taxon>Pirellulaceae</taxon>
        <taxon>Stieleria</taxon>
    </lineage>
</organism>
<accession>A0A517NXD8</accession>
<evidence type="ECO:0000313" key="1">
    <source>
        <dbReference type="EMBL" id="QDT11768.1"/>
    </source>
</evidence>
<dbReference type="Proteomes" id="UP000319817">
    <property type="component" value="Chromosome"/>
</dbReference>
<evidence type="ECO:0000313" key="2">
    <source>
        <dbReference type="Proteomes" id="UP000319817"/>
    </source>
</evidence>
<dbReference type="RefSeq" id="WP_145419549.1">
    <property type="nucleotide sequence ID" value="NZ_CP036526.1"/>
</dbReference>